<evidence type="ECO:0000313" key="3">
    <source>
        <dbReference type="EMBL" id="GAA1564022.1"/>
    </source>
</evidence>
<name>A0ABP4NM25_9ACTN</name>
<dbReference type="EMBL" id="BAAAOS010000017">
    <property type="protein sequence ID" value="GAA1564022.1"/>
    <property type="molecule type" value="Genomic_DNA"/>
</dbReference>
<evidence type="ECO:0000259" key="1">
    <source>
        <dbReference type="Pfam" id="PF12146"/>
    </source>
</evidence>
<proteinExistence type="predicted"/>
<protein>
    <recommendedName>
        <fullName evidence="5">Alpha/beta hydrolase</fullName>
    </recommendedName>
</protein>
<dbReference type="Gene3D" id="3.40.50.1820">
    <property type="entry name" value="alpha/beta hydrolase"/>
    <property type="match status" value="1"/>
</dbReference>
<feature type="domain" description="BCE-2095-like N-terminal" evidence="2">
    <location>
        <begin position="5"/>
        <end position="88"/>
    </location>
</feature>
<dbReference type="InterPro" id="IPR022742">
    <property type="entry name" value="Hydrolase_4"/>
</dbReference>
<organism evidence="3 4">
    <name type="scientific">Kribbella sancticallisti</name>
    <dbReference type="NCBI Taxonomy" id="460087"/>
    <lineage>
        <taxon>Bacteria</taxon>
        <taxon>Bacillati</taxon>
        <taxon>Actinomycetota</taxon>
        <taxon>Actinomycetes</taxon>
        <taxon>Propionibacteriales</taxon>
        <taxon>Kribbellaceae</taxon>
        <taxon>Kribbella</taxon>
    </lineage>
</organism>
<evidence type="ECO:0008006" key="5">
    <source>
        <dbReference type="Google" id="ProtNLM"/>
    </source>
</evidence>
<dbReference type="InterPro" id="IPR029058">
    <property type="entry name" value="AB_hydrolase_fold"/>
</dbReference>
<dbReference type="Proteomes" id="UP001500393">
    <property type="component" value="Unassembled WGS sequence"/>
</dbReference>
<reference evidence="4" key="1">
    <citation type="journal article" date="2019" name="Int. J. Syst. Evol. Microbiol.">
        <title>The Global Catalogue of Microorganisms (GCM) 10K type strain sequencing project: providing services to taxonomists for standard genome sequencing and annotation.</title>
        <authorList>
            <consortium name="The Broad Institute Genomics Platform"/>
            <consortium name="The Broad Institute Genome Sequencing Center for Infectious Disease"/>
            <person name="Wu L."/>
            <person name="Ma J."/>
        </authorList>
    </citation>
    <scope>NUCLEOTIDE SEQUENCE [LARGE SCALE GENOMIC DNA]</scope>
    <source>
        <strain evidence="4">JCM 14969</strain>
    </source>
</reference>
<keyword evidence="4" id="KW-1185">Reference proteome</keyword>
<dbReference type="RefSeq" id="WP_344211516.1">
    <property type="nucleotide sequence ID" value="NZ_BAAAOS010000017.1"/>
</dbReference>
<dbReference type="Pfam" id="PF22316">
    <property type="entry name" value="ABhydrolase-like_N"/>
    <property type="match status" value="1"/>
</dbReference>
<dbReference type="SUPFAM" id="SSF53474">
    <property type="entry name" value="alpha/beta-Hydrolases"/>
    <property type="match status" value="1"/>
</dbReference>
<evidence type="ECO:0000313" key="4">
    <source>
        <dbReference type="Proteomes" id="UP001500393"/>
    </source>
</evidence>
<feature type="domain" description="Serine aminopeptidase S33" evidence="1">
    <location>
        <begin position="103"/>
        <end position="210"/>
    </location>
</feature>
<dbReference type="Pfam" id="PF12146">
    <property type="entry name" value="Hydrolase_4"/>
    <property type="match status" value="1"/>
</dbReference>
<accession>A0ABP4NM25</accession>
<evidence type="ECO:0000259" key="2">
    <source>
        <dbReference type="Pfam" id="PF22316"/>
    </source>
</evidence>
<sequence>MQPVALDLLADVDPELGPWAAELAHLRACLLGSIGESAEALRGLQEASDAGAWWEEGILTEDDDLVTLQDLPAFQNLVALSRTRRITAQDPPLVEVPASSAGGVVVALHGAGQRARHAMRDWAGVLELGYALVGVESSQLMSPMYRTWPDPEAAREDIARALAQLPEELRGLPLIAAGFSAGGRAALDWALTGRPEPAAGVVVLAPAVRELPTEALAELSPAAVLIGTEDDLLEVVEKAAEKLTTFGVTIHRLPGLNHEIPADLPAQLRSLLPGSAT</sequence>
<comment type="caution">
    <text evidence="3">The sequence shown here is derived from an EMBL/GenBank/DDBJ whole genome shotgun (WGS) entry which is preliminary data.</text>
</comment>
<dbReference type="InterPro" id="IPR054527">
    <property type="entry name" value="BCE_2095-like_N"/>
</dbReference>
<gene>
    <name evidence="3" type="ORF">GCM10009789_16480</name>
</gene>